<organism evidence="3 4">
    <name type="scientific">Sphingobacterium alimentarium</name>
    <dbReference type="NCBI Taxonomy" id="797292"/>
    <lineage>
        <taxon>Bacteria</taxon>
        <taxon>Pseudomonadati</taxon>
        <taxon>Bacteroidota</taxon>
        <taxon>Sphingobacteriia</taxon>
        <taxon>Sphingobacteriales</taxon>
        <taxon>Sphingobacteriaceae</taxon>
        <taxon>Sphingobacterium</taxon>
    </lineage>
</organism>
<accession>A0A4R3W398</accession>
<keyword evidence="4" id="KW-1185">Reference proteome</keyword>
<gene>
    <name evidence="3" type="ORF">EDC17_100284</name>
</gene>
<feature type="chain" id="PRO_5020412313" evidence="1">
    <location>
        <begin position="21"/>
        <end position="528"/>
    </location>
</feature>
<feature type="signal peptide" evidence="1">
    <location>
        <begin position="1"/>
        <end position="20"/>
    </location>
</feature>
<comment type="caution">
    <text evidence="3">The sequence shown here is derived from an EMBL/GenBank/DDBJ whole genome shotgun (WGS) entry which is preliminary data.</text>
</comment>
<dbReference type="GO" id="GO:0008235">
    <property type="term" value="F:metalloexopeptidase activity"/>
    <property type="evidence" value="ECO:0007669"/>
    <property type="project" value="InterPro"/>
</dbReference>
<dbReference type="SUPFAM" id="SSF53187">
    <property type="entry name" value="Zn-dependent exopeptidases"/>
    <property type="match status" value="1"/>
</dbReference>
<dbReference type="OrthoDB" id="9764939at2"/>
<dbReference type="Proteomes" id="UP000295197">
    <property type="component" value="Unassembled WGS sequence"/>
</dbReference>
<dbReference type="GO" id="GO:0006508">
    <property type="term" value="P:proteolysis"/>
    <property type="evidence" value="ECO:0007669"/>
    <property type="project" value="InterPro"/>
</dbReference>
<protein>
    <submittedName>
        <fullName evidence="3">Peptidase M28-like protein</fullName>
    </submittedName>
</protein>
<reference evidence="3 4" key="1">
    <citation type="submission" date="2019-03" db="EMBL/GenBank/DDBJ databases">
        <title>Genomic Encyclopedia of Type Strains, Phase IV (KMG-IV): sequencing the most valuable type-strain genomes for metagenomic binning, comparative biology and taxonomic classification.</title>
        <authorList>
            <person name="Goeker M."/>
        </authorList>
    </citation>
    <scope>NUCLEOTIDE SEQUENCE [LARGE SCALE GENOMIC DNA]</scope>
    <source>
        <strain evidence="3 4">DSM 22362</strain>
    </source>
</reference>
<dbReference type="InterPro" id="IPR045175">
    <property type="entry name" value="M28_fam"/>
</dbReference>
<dbReference type="EMBL" id="SMBZ01000002">
    <property type="protein sequence ID" value="TCV20371.1"/>
    <property type="molecule type" value="Genomic_DNA"/>
</dbReference>
<feature type="domain" description="Peptidase M28" evidence="2">
    <location>
        <begin position="291"/>
        <end position="502"/>
    </location>
</feature>
<dbReference type="Gene3D" id="3.50.30.30">
    <property type="match status" value="1"/>
</dbReference>
<dbReference type="RefSeq" id="WP_132776141.1">
    <property type="nucleotide sequence ID" value="NZ_SMBZ01000002.1"/>
</dbReference>
<dbReference type="AlphaFoldDB" id="A0A4R3W398"/>
<dbReference type="InterPro" id="IPR018247">
    <property type="entry name" value="EF_Hand_1_Ca_BS"/>
</dbReference>
<dbReference type="PANTHER" id="PTHR12147:SF26">
    <property type="entry name" value="PEPTIDASE M28 DOMAIN-CONTAINING PROTEIN"/>
    <property type="match status" value="1"/>
</dbReference>
<evidence type="ECO:0000313" key="4">
    <source>
        <dbReference type="Proteomes" id="UP000295197"/>
    </source>
</evidence>
<dbReference type="InterPro" id="IPR007484">
    <property type="entry name" value="Peptidase_M28"/>
</dbReference>
<proteinExistence type="predicted"/>
<name>A0A4R3W398_9SPHI</name>
<dbReference type="Gene3D" id="3.40.630.10">
    <property type="entry name" value="Zn peptidases"/>
    <property type="match status" value="2"/>
</dbReference>
<keyword evidence="1" id="KW-0732">Signal</keyword>
<evidence type="ECO:0000259" key="2">
    <source>
        <dbReference type="Pfam" id="PF04389"/>
    </source>
</evidence>
<sequence>MKKIFSLLFILPLAYSCTVAQNPSKYANIITEQSSKDHLTILASKEFAGRGTNQEGGKKTVKYLAEQFESFGLKPVVNGSYYQPVALMQVAYKVDSFQLAGQSLINGQDFYIQGDNTNATFHGEEIVFVGYGIQDEKFNELKNTDLTGKIVLVINEGEPKDADGKSLITGTTDKSTWSTSRFKRIQELTKLNPKLILAVNSQNEAMITRMNNRGMMGRVALDRGNAAPNQRQSVPVVHIKKSIADQLLAKVNTSFDQFIATKSAAPSTAKVIKSALHASMGVKQEKFTDPNVVGFLEGSDLKDEIIVVCGHWDHDGILPDGTYFPGADDNGSGTVAVVELAKAFAQAKKDGKGPRRSILFIALAAEEKGLLGSQFYVENPIFPLAQTVACINIDMIGRIDDKHLNGDHNYIHVIGVNKLSTDLKPIVEKANAEIKMKLDYDYDHPEEPMRLYYRSDHYNFAKNGIPSLFFFSGLHPHYHTPEDTIDKIDFTMMTKREKLIFNTTWEIANRDKKPVVDMPLEDAQGTGR</sequence>
<evidence type="ECO:0000256" key="1">
    <source>
        <dbReference type="SAM" id="SignalP"/>
    </source>
</evidence>
<dbReference type="Pfam" id="PF04389">
    <property type="entry name" value="Peptidase_M28"/>
    <property type="match status" value="1"/>
</dbReference>
<dbReference type="PROSITE" id="PS51257">
    <property type="entry name" value="PROKAR_LIPOPROTEIN"/>
    <property type="match status" value="1"/>
</dbReference>
<dbReference type="PANTHER" id="PTHR12147">
    <property type="entry name" value="METALLOPEPTIDASE M28 FAMILY MEMBER"/>
    <property type="match status" value="1"/>
</dbReference>
<evidence type="ECO:0000313" key="3">
    <source>
        <dbReference type="EMBL" id="TCV20371.1"/>
    </source>
</evidence>
<dbReference type="PROSITE" id="PS00018">
    <property type="entry name" value="EF_HAND_1"/>
    <property type="match status" value="1"/>
</dbReference>